<evidence type="ECO:0000256" key="4">
    <source>
        <dbReference type="ARBA" id="ARBA00022729"/>
    </source>
</evidence>
<dbReference type="InterPro" id="IPR050430">
    <property type="entry name" value="Peptidase_S1"/>
</dbReference>
<keyword evidence="4 14" id="KW-0732">Signal</keyword>
<dbReference type="InterPro" id="IPR001254">
    <property type="entry name" value="Trypsin_dom"/>
</dbReference>
<feature type="signal peptide" evidence="14">
    <location>
        <begin position="1"/>
        <end position="18"/>
    </location>
</feature>
<accession>A0A1Y9H2P1</accession>
<keyword evidence="7 13" id="KW-0720">Serine protease</keyword>
<dbReference type="GO" id="GO:0007586">
    <property type="term" value="P:digestion"/>
    <property type="evidence" value="ECO:0007669"/>
    <property type="project" value="UniProtKB-KW"/>
</dbReference>
<evidence type="ECO:0000256" key="1">
    <source>
        <dbReference type="ARBA" id="ARBA00004239"/>
    </source>
</evidence>
<proteinExistence type="inferred from homology"/>
<evidence type="ECO:0000256" key="3">
    <source>
        <dbReference type="ARBA" id="ARBA00022670"/>
    </source>
</evidence>
<dbReference type="InterPro" id="IPR018114">
    <property type="entry name" value="TRYPSIN_HIS"/>
</dbReference>
<keyword evidence="2" id="KW-0964">Secreted</keyword>
<keyword evidence="5" id="KW-0222">Digestion</keyword>
<comment type="catalytic activity">
    <reaction evidence="11">
        <text>Preferential cleavage: Arg-|-Xaa, Lys-|-Xaa.</text>
        <dbReference type="EC" id="3.4.21.4"/>
    </reaction>
</comment>
<dbReference type="STRING" id="7168.A0A1Y9H2P1"/>
<comment type="similarity">
    <text evidence="10">Belongs to the peptidase S1 family. CLIP subfamily.</text>
</comment>
<dbReference type="Proteomes" id="UP000075884">
    <property type="component" value="Unassembled WGS sequence"/>
</dbReference>
<dbReference type="FunFam" id="2.40.10.10:FF:000036">
    <property type="entry name" value="Trypsin beta"/>
    <property type="match status" value="1"/>
</dbReference>
<dbReference type="FunFam" id="2.40.10.10:FF:000068">
    <property type="entry name" value="transmembrane protease serine 2"/>
    <property type="match status" value="1"/>
</dbReference>
<dbReference type="CDD" id="cd00190">
    <property type="entry name" value="Tryp_SPc"/>
    <property type="match status" value="1"/>
</dbReference>
<evidence type="ECO:0000313" key="16">
    <source>
        <dbReference type="EnsemblMetazoa" id="ADIR015747-PA"/>
    </source>
</evidence>
<evidence type="ECO:0000256" key="14">
    <source>
        <dbReference type="SAM" id="SignalP"/>
    </source>
</evidence>
<dbReference type="PROSITE" id="PS00134">
    <property type="entry name" value="TRYPSIN_HIS"/>
    <property type="match status" value="1"/>
</dbReference>
<organism evidence="16 17">
    <name type="scientific">Anopheles dirus</name>
    <dbReference type="NCBI Taxonomy" id="7168"/>
    <lineage>
        <taxon>Eukaryota</taxon>
        <taxon>Metazoa</taxon>
        <taxon>Ecdysozoa</taxon>
        <taxon>Arthropoda</taxon>
        <taxon>Hexapoda</taxon>
        <taxon>Insecta</taxon>
        <taxon>Pterygota</taxon>
        <taxon>Neoptera</taxon>
        <taxon>Endopterygota</taxon>
        <taxon>Diptera</taxon>
        <taxon>Nematocera</taxon>
        <taxon>Culicoidea</taxon>
        <taxon>Culicidae</taxon>
        <taxon>Anophelinae</taxon>
        <taxon>Anopheles</taxon>
    </lineage>
</organism>
<dbReference type="SMART" id="SM00020">
    <property type="entry name" value="Tryp_SPc"/>
    <property type="match status" value="1"/>
</dbReference>
<reference evidence="17" key="1">
    <citation type="submission" date="2013-03" db="EMBL/GenBank/DDBJ databases">
        <title>The Genome Sequence of Anopheles dirus WRAIR2.</title>
        <authorList>
            <consortium name="The Broad Institute Genomics Platform"/>
            <person name="Neafsey D.E."/>
            <person name="Walton C."/>
            <person name="Walker B."/>
            <person name="Young S.K."/>
            <person name="Zeng Q."/>
            <person name="Gargeya S."/>
            <person name="Fitzgerald M."/>
            <person name="Haas B."/>
            <person name="Abouelleil A."/>
            <person name="Allen A.W."/>
            <person name="Alvarado L."/>
            <person name="Arachchi H.M."/>
            <person name="Berlin A.M."/>
            <person name="Chapman S.B."/>
            <person name="Gainer-Dewar J."/>
            <person name="Goldberg J."/>
            <person name="Griggs A."/>
            <person name="Gujja S."/>
            <person name="Hansen M."/>
            <person name="Howarth C."/>
            <person name="Imamovic A."/>
            <person name="Ireland A."/>
            <person name="Larimer J."/>
            <person name="McCowan C."/>
            <person name="Murphy C."/>
            <person name="Pearson M."/>
            <person name="Poon T.W."/>
            <person name="Priest M."/>
            <person name="Roberts A."/>
            <person name="Saif S."/>
            <person name="Shea T."/>
            <person name="Sisk P."/>
            <person name="Sykes S."/>
            <person name="Wortman J."/>
            <person name="Nusbaum C."/>
            <person name="Birren B."/>
        </authorList>
    </citation>
    <scope>NUCLEOTIDE SEQUENCE [LARGE SCALE GENOMIC DNA]</scope>
    <source>
        <strain evidence="17">WRAIR2</strain>
    </source>
</reference>
<comment type="subcellular location">
    <subcellularLocation>
        <location evidence="1">Secreted</location>
        <location evidence="1">Extracellular space</location>
    </subcellularLocation>
</comment>
<keyword evidence="8" id="KW-0865">Zymogen</keyword>
<dbReference type="InterPro" id="IPR001314">
    <property type="entry name" value="Peptidase_S1A"/>
</dbReference>
<evidence type="ECO:0000313" key="17">
    <source>
        <dbReference type="Proteomes" id="UP000075884"/>
    </source>
</evidence>
<feature type="domain" description="Peptidase S1" evidence="15">
    <location>
        <begin position="35"/>
        <end position="256"/>
    </location>
</feature>
<evidence type="ECO:0000256" key="12">
    <source>
        <dbReference type="ARBA" id="ARBA00038868"/>
    </source>
</evidence>
<evidence type="ECO:0000256" key="6">
    <source>
        <dbReference type="ARBA" id="ARBA00022801"/>
    </source>
</evidence>
<keyword evidence="9" id="KW-1015">Disulfide bond</keyword>
<dbReference type="Gene3D" id="2.40.10.10">
    <property type="entry name" value="Trypsin-like serine proteases"/>
    <property type="match status" value="2"/>
</dbReference>
<dbReference type="InterPro" id="IPR033116">
    <property type="entry name" value="TRYPSIN_SER"/>
</dbReference>
<dbReference type="InterPro" id="IPR043504">
    <property type="entry name" value="Peptidase_S1_PA_chymotrypsin"/>
</dbReference>
<name>A0A1Y9H2P1_9DIPT</name>
<evidence type="ECO:0000256" key="11">
    <source>
        <dbReference type="ARBA" id="ARBA00036320"/>
    </source>
</evidence>
<dbReference type="PANTHER" id="PTHR24276">
    <property type="entry name" value="POLYSERASE-RELATED"/>
    <property type="match status" value="1"/>
</dbReference>
<dbReference type="PROSITE" id="PS50240">
    <property type="entry name" value="TRYPSIN_DOM"/>
    <property type="match status" value="1"/>
</dbReference>
<dbReference type="GO" id="GO:0004252">
    <property type="term" value="F:serine-type endopeptidase activity"/>
    <property type="evidence" value="ECO:0007669"/>
    <property type="project" value="UniProtKB-EC"/>
</dbReference>
<dbReference type="PRINTS" id="PR00722">
    <property type="entry name" value="CHYMOTRYPSIN"/>
</dbReference>
<dbReference type="EnsemblMetazoa" id="ADIR015747-RA">
    <property type="protein sequence ID" value="ADIR015747-PA"/>
    <property type="gene ID" value="ADIR015747"/>
</dbReference>
<keyword evidence="3 13" id="KW-0645">Protease</keyword>
<evidence type="ECO:0000256" key="2">
    <source>
        <dbReference type="ARBA" id="ARBA00022525"/>
    </source>
</evidence>
<evidence type="ECO:0000256" key="5">
    <source>
        <dbReference type="ARBA" id="ARBA00022757"/>
    </source>
</evidence>
<evidence type="ECO:0000259" key="15">
    <source>
        <dbReference type="PROSITE" id="PS50240"/>
    </source>
</evidence>
<feature type="chain" id="PRO_5012102421" description="trypsin" evidence="14">
    <location>
        <begin position="19"/>
        <end position="261"/>
    </location>
</feature>
<dbReference type="PROSITE" id="PS00135">
    <property type="entry name" value="TRYPSIN_SER"/>
    <property type="match status" value="1"/>
</dbReference>
<evidence type="ECO:0000256" key="9">
    <source>
        <dbReference type="ARBA" id="ARBA00023157"/>
    </source>
</evidence>
<dbReference type="EC" id="3.4.21.4" evidence="12"/>
<dbReference type="AlphaFoldDB" id="A0A1Y9H2P1"/>
<dbReference type="PANTHER" id="PTHR24276:SF97">
    <property type="entry name" value="GH13245P2-RELATED"/>
    <property type="match status" value="1"/>
</dbReference>
<dbReference type="SUPFAM" id="SSF50494">
    <property type="entry name" value="Trypsin-like serine proteases"/>
    <property type="match status" value="1"/>
</dbReference>
<protein>
    <recommendedName>
        <fullName evidence="12">trypsin</fullName>
        <ecNumber evidence="12">3.4.21.4</ecNumber>
    </recommendedName>
</protein>
<keyword evidence="6 13" id="KW-0378">Hydrolase</keyword>
<reference evidence="16" key="2">
    <citation type="submission" date="2020-05" db="UniProtKB">
        <authorList>
            <consortium name="EnsemblMetazoa"/>
        </authorList>
    </citation>
    <scope>IDENTIFICATION</scope>
    <source>
        <strain evidence="16">WRAIR2</strain>
    </source>
</reference>
<dbReference type="GO" id="GO:0005576">
    <property type="term" value="C:extracellular region"/>
    <property type="evidence" value="ECO:0007669"/>
    <property type="project" value="UniProtKB-SubCell"/>
</dbReference>
<evidence type="ECO:0000256" key="13">
    <source>
        <dbReference type="RuleBase" id="RU363034"/>
    </source>
</evidence>
<dbReference type="InterPro" id="IPR009003">
    <property type="entry name" value="Peptidase_S1_PA"/>
</dbReference>
<evidence type="ECO:0000256" key="10">
    <source>
        <dbReference type="ARBA" id="ARBA00024195"/>
    </source>
</evidence>
<evidence type="ECO:0000256" key="8">
    <source>
        <dbReference type="ARBA" id="ARBA00023145"/>
    </source>
</evidence>
<sequence>MVSCYIITASLSFAVALGVGSPAGSNSPISGMKRIIGGTDAEEGAAPYIVSLQNFGREHFCGGSIVGDRWILTAAHCVAGVKSNEIVIQAGTNRVNKSGLAYPADLIVSHSLYNELPVINDIALIRTTVPLDFSERVKQIELSLDPVPDNATVTLVGWGITKRGGDLAYKLQYIELRHVESKRCQEILQYPIDVGKLCTFTKKNEGICYGDSGGALTWKGKQIGIVSYLTLTCAVGFPDVFTRVSYYNEWIRSTVAENDND</sequence>
<evidence type="ECO:0000256" key="7">
    <source>
        <dbReference type="ARBA" id="ARBA00022825"/>
    </source>
</evidence>
<keyword evidence="17" id="KW-1185">Reference proteome</keyword>
<dbReference type="VEuPathDB" id="VectorBase:ADIR015747"/>
<dbReference type="Pfam" id="PF00089">
    <property type="entry name" value="Trypsin"/>
    <property type="match status" value="1"/>
</dbReference>
<dbReference type="GO" id="GO:0006508">
    <property type="term" value="P:proteolysis"/>
    <property type="evidence" value="ECO:0007669"/>
    <property type="project" value="UniProtKB-KW"/>
</dbReference>